<dbReference type="UniPathway" id="UPA00334">
    <property type="reaction ID" value="UER00455"/>
</dbReference>
<comment type="pathway">
    <text evidence="4 6">Cofactor biosynthesis; NAD(+) biosynthesis; quinolinate from L-kynurenine: step 2/3.</text>
</comment>
<feature type="binding site" evidence="4">
    <location>
        <position position="228"/>
    </location>
    <ligand>
        <name>pyridoxal 5'-phosphate</name>
        <dbReference type="ChEBI" id="CHEBI:597326"/>
    </ligand>
</feature>
<dbReference type="InterPro" id="IPR015421">
    <property type="entry name" value="PyrdxlP-dep_Trfase_major"/>
</dbReference>
<sequence length="408" mass="45248">MKLLRDRALELDERDVLAKYKDEYELHVDDTIYMDGNSLGQLSKSARSAVIDTLDLQWGRDKVAAWDRWLYLCETVGNAIGSGFLGAEEGEVIVSDSTSVNLYKLAVAAVSVQKNRGRIVTDDQNFPTDRYILTGIAEQMSLELTVVHSDRDGAVTEADLAEVLDEDVALVSLSHVNYRSGGLSDMREINRAVHGVGAFSLWDLSHSVGVVPIDLDEEGCDLAVGCTYKYLNGGPGSPAFLYIRDELIDKLSQPIWGWFSTADQFEMGDLYLPKDGVGRFQVGTPPILSVAALSGALEPLIEATISAIREKSLSLTTFAQELIAEWLHDLGFMLASPSDPNGRGGHISLYHKDAKEINDHLVKRYGVITDYRVPDRIRFTPSPMYTSFTMVYDALERLRKLAMGMYKH</sequence>
<dbReference type="InterPro" id="IPR015424">
    <property type="entry name" value="PyrdxlP-dep_Trfase"/>
</dbReference>
<comment type="subunit">
    <text evidence="4 6">Homodimer.</text>
</comment>
<dbReference type="STRING" id="1121881.SAMN02745225_00309"/>
<evidence type="ECO:0000256" key="6">
    <source>
        <dbReference type="PIRNR" id="PIRNR038800"/>
    </source>
</evidence>
<dbReference type="GO" id="GO:0019441">
    <property type="term" value="P:L-tryptophan catabolic process to kynurenine"/>
    <property type="evidence" value="ECO:0007669"/>
    <property type="project" value="TreeGrafter"/>
</dbReference>
<dbReference type="EC" id="3.7.1.3" evidence="4 5"/>
<comment type="caution">
    <text evidence="4">Lacks conserved residue(s) required for the propagation of feature annotation.</text>
</comment>
<dbReference type="Proteomes" id="UP000184295">
    <property type="component" value="Unassembled WGS sequence"/>
</dbReference>
<organism evidence="8 9">
    <name type="scientific">Ferrithrix thermotolerans DSM 19514</name>
    <dbReference type="NCBI Taxonomy" id="1121881"/>
    <lineage>
        <taxon>Bacteria</taxon>
        <taxon>Bacillati</taxon>
        <taxon>Actinomycetota</taxon>
        <taxon>Acidimicrobiia</taxon>
        <taxon>Acidimicrobiales</taxon>
        <taxon>Acidimicrobiaceae</taxon>
        <taxon>Ferrithrix</taxon>
    </lineage>
</organism>
<evidence type="ECO:0000256" key="4">
    <source>
        <dbReference type="HAMAP-Rule" id="MF_01970"/>
    </source>
</evidence>
<reference evidence="9" key="1">
    <citation type="submission" date="2016-11" db="EMBL/GenBank/DDBJ databases">
        <authorList>
            <person name="Varghese N."/>
            <person name="Submissions S."/>
        </authorList>
    </citation>
    <scope>NUCLEOTIDE SEQUENCE [LARGE SCALE GENOMIC DNA]</scope>
    <source>
        <strain evidence="9">DSM 19514</strain>
    </source>
</reference>
<comment type="cofactor">
    <cofactor evidence="4 6">
        <name>pyridoxal 5'-phosphate</name>
        <dbReference type="ChEBI" id="CHEBI:597326"/>
    </cofactor>
</comment>
<dbReference type="InterPro" id="IPR000192">
    <property type="entry name" value="Aminotrans_V_dom"/>
</dbReference>
<comment type="catalytic activity">
    <reaction evidence="4 6">
        <text>L-kynurenine + H2O = anthranilate + L-alanine + H(+)</text>
        <dbReference type="Rhea" id="RHEA:16813"/>
        <dbReference type="ChEBI" id="CHEBI:15377"/>
        <dbReference type="ChEBI" id="CHEBI:15378"/>
        <dbReference type="ChEBI" id="CHEBI:16567"/>
        <dbReference type="ChEBI" id="CHEBI:57959"/>
        <dbReference type="ChEBI" id="CHEBI:57972"/>
        <dbReference type="EC" id="3.7.1.3"/>
    </reaction>
</comment>
<dbReference type="Pfam" id="PF00266">
    <property type="entry name" value="Aminotran_5"/>
    <property type="match status" value="1"/>
</dbReference>
<dbReference type="SUPFAM" id="SSF53383">
    <property type="entry name" value="PLP-dependent transferases"/>
    <property type="match status" value="1"/>
</dbReference>
<gene>
    <name evidence="4" type="primary">kynU</name>
    <name evidence="8" type="ORF">SAMN02745225_00309</name>
</gene>
<evidence type="ECO:0000259" key="7">
    <source>
        <dbReference type="Pfam" id="PF00266"/>
    </source>
</evidence>
<evidence type="ECO:0000313" key="8">
    <source>
        <dbReference type="EMBL" id="SHE33771.1"/>
    </source>
</evidence>
<keyword evidence="2 4" id="KW-0378">Hydrolase</keyword>
<name>A0A1M4SNJ9_9ACTN</name>
<evidence type="ECO:0000313" key="9">
    <source>
        <dbReference type="Proteomes" id="UP000184295"/>
    </source>
</evidence>
<evidence type="ECO:0000256" key="2">
    <source>
        <dbReference type="ARBA" id="ARBA00022801"/>
    </source>
</evidence>
<dbReference type="PANTHER" id="PTHR14084">
    <property type="entry name" value="KYNURENINASE"/>
    <property type="match status" value="1"/>
</dbReference>
<dbReference type="GO" id="GO:0097053">
    <property type="term" value="P:L-kynurenine catabolic process"/>
    <property type="evidence" value="ECO:0007669"/>
    <property type="project" value="UniProtKB-UniRule"/>
</dbReference>
<dbReference type="GO" id="GO:0005737">
    <property type="term" value="C:cytoplasm"/>
    <property type="evidence" value="ECO:0007669"/>
    <property type="project" value="UniProtKB-UniRule"/>
</dbReference>
<comment type="pathway">
    <text evidence="4 6">Amino-acid degradation; L-kynurenine degradation; L-alanine and anthranilate from L-kynurenine: step 1/1.</text>
</comment>
<comment type="catalytic activity">
    <reaction evidence="6">
        <text>3-hydroxy-L-kynurenine + H2O = 3-hydroxyanthranilate + L-alanine + H(+)</text>
        <dbReference type="Rhea" id="RHEA:25143"/>
        <dbReference type="ChEBI" id="CHEBI:15377"/>
        <dbReference type="ChEBI" id="CHEBI:15378"/>
        <dbReference type="ChEBI" id="CHEBI:36559"/>
        <dbReference type="ChEBI" id="CHEBI:57972"/>
        <dbReference type="ChEBI" id="CHEBI:58125"/>
        <dbReference type="EC" id="3.7.1.3"/>
    </reaction>
</comment>
<dbReference type="GO" id="GO:0019805">
    <property type="term" value="P:quinolinate biosynthetic process"/>
    <property type="evidence" value="ECO:0007669"/>
    <property type="project" value="UniProtKB-UniRule"/>
</dbReference>
<keyword evidence="3 4" id="KW-0663">Pyridoxal phosphate</keyword>
<feature type="domain" description="Aminotransferase class V" evidence="7">
    <location>
        <begin position="84"/>
        <end position="328"/>
    </location>
</feature>
<dbReference type="GO" id="GO:0030429">
    <property type="term" value="F:kynureninase activity"/>
    <property type="evidence" value="ECO:0007669"/>
    <property type="project" value="UniProtKB-UniRule"/>
</dbReference>
<dbReference type="EMBL" id="FQUL01000003">
    <property type="protein sequence ID" value="SHE33771.1"/>
    <property type="molecule type" value="Genomic_DNA"/>
</dbReference>
<feature type="binding site" evidence="4">
    <location>
        <position position="284"/>
    </location>
    <ligand>
        <name>pyridoxal 5'-phosphate</name>
        <dbReference type="ChEBI" id="CHEBI:597326"/>
    </ligand>
</feature>
<feature type="binding site" evidence="4">
    <location>
        <position position="206"/>
    </location>
    <ligand>
        <name>pyridoxal 5'-phosphate</name>
        <dbReference type="ChEBI" id="CHEBI:597326"/>
    </ligand>
</feature>
<dbReference type="PIRSF" id="PIRSF038800">
    <property type="entry name" value="KYNU"/>
    <property type="match status" value="1"/>
</dbReference>
<dbReference type="GO" id="GO:0009435">
    <property type="term" value="P:NAD+ biosynthetic process"/>
    <property type="evidence" value="ECO:0007669"/>
    <property type="project" value="UniProtKB-UniRule"/>
</dbReference>
<feature type="modified residue" description="N6-(pyridoxal phosphate)lysine" evidence="4">
    <location>
        <position position="229"/>
    </location>
</feature>
<dbReference type="InterPro" id="IPR010111">
    <property type="entry name" value="Kynureninase"/>
</dbReference>
<keyword evidence="1 4" id="KW-0662">Pyridine nucleotide biosynthesis</keyword>
<dbReference type="AlphaFoldDB" id="A0A1M4SNJ9"/>
<dbReference type="NCBIfam" id="TIGR01814">
    <property type="entry name" value="kynureninase"/>
    <property type="match status" value="1"/>
</dbReference>
<dbReference type="HAMAP" id="MF_01970">
    <property type="entry name" value="Kynureninase"/>
    <property type="match status" value="1"/>
</dbReference>
<dbReference type="PANTHER" id="PTHR14084:SF0">
    <property type="entry name" value="KYNURENINASE"/>
    <property type="match status" value="1"/>
</dbReference>
<dbReference type="InterPro" id="IPR015422">
    <property type="entry name" value="PyrdxlP-dep_Trfase_small"/>
</dbReference>
<comment type="function">
    <text evidence="4 6">Catalyzes the cleavage of L-kynurenine (L-Kyn) and L-3-hydroxykynurenine (L-3OHKyn) into anthranilic acid (AA) and 3-hydroxyanthranilic acid (3-OHAA), respectively.</text>
</comment>
<feature type="binding site" evidence="4">
    <location>
        <begin position="126"/>
        <end position="129"/>
    </location>
    <ligand>
        <name>pyridoxal 5'-phosphate</name>
        <dbReference type="ChEBI" id="CHEBI:597326"/>
    </ligand>
</feature>
<feature type="binding site" evidence="4">
    <location>
        <position position="99"/>
    </location>
    <ligand>
        <name>pyridoxal 5'-phosphate</name>
        <dbReference type="ChEBI" id="CHEBI:597326"/>
    </ligand>
</feature>
<feature type="binding site" evidence="4">
    <location>
        <position position="203"/>
    </location>
    <ligand>
        <name>pyridoxal 5'-phosphate</name>
        <dbReference type="ChEBI" id="CHEBI:597326"/>
    </ligand>
</feature>
<dbReference type="UniPathway" id="UPA00253">
    <property type="reaction ID" value="UER00329"/>
</dbReference>
<evidence type="ECO:0000256" key="5">
    <source>
        <dbReference type="NCBIfam" id="TIGR01814"/>
    </source>
</evidence>
<comment type="similarity">
    <text evidence="4 6">Belongs to the kynureninase family.</text>
</comment>
<dbReference type="GO" id="GO:0030170">
    <property type="term" value="F:pyridoxal phosphate binding"/>
    <property type="evidence" value="ECO:0007669"/>
    <property type="project" value="UniProtKB-UniRule"/>
</dbReference>
<dbReference type="Gene3D" id="3.90.1150.10">
    <property type="entry name" value="Aspartate Aminotransferase, domain 1"/>
    <property type="match status" value="1"/>
</dbReference>
<feature type="binding site" evidence="4">
    <location>
        <position position="258"/>
    </location>
    <ligand>
        <name>pyridoxal 5'-phosphate</name>
        <dbReference type="ChEBI" id="CHEBI:597326"/>
    </ligand>
</feature>
<protein>
    <recommendedName>
        <fullName evidence="4 5">Kynureninase</fullName>
        <ecNumber evidence="4 5">3.7.1.3</ecNumber>
    </recommendedName>
    <alternativeName>
        <fullName evidence="4">L-kynurenine hydrolase</fullName>
    </alternativeName>
</protein>
<dbReference type="RefSeq" id="WP_178138669.1">
    <property type="nucleotide sequence ID" value="NZ_FQUL01000003.1"/>
</dbReference>
<proteinExistence type="inferred from homology"/>
<dbReference type="Gene3D" id="3.40.640.10">
    <property type="entry name" value="Type I PLP-dependent aspartate aminotransferase-like (Major domain)"/>
    <property type="match status" value="1"/>
</dbReference>
<feature type="binding site" evidence="4">
    <location>
        <position position="98"/>
    </location>
    <ligand>
        <name>pyridoxal 5'-phosphate</name>
        <dbReference type="ChEBI" id="CHEBI:597326"/>
    </ligand>
</feature>
<accession>A0A1M4SNJ9</accession>
<evidence type="ECO:0000256" key="1">
    <source>
        <dbReference type="ARBA" id="ARBA00022642"/>
    </source>
</evidence>
<dbReference type="GO" id="GO:0043420">
    <property type="term" value="P:anthranilate metabolic process"/>
    <property type="evidence" value="ECO:0007669"/>
    <property type="project" value="TreeGrafter"/>
</dbReference>
<evidence type="ECO:0000256" key="3">
    <source>
        <dbReference type="ARBA" id="ARBA00022898"/>
    </source>
</evidence>
<keyword evidence="9" id="KW-1185">Reference proteome</keyword>